<gene>
    <name evidence="2" type="ORF">ACFQ0R_05720</name>
</gene>
<evidence type="ECO:0000313" key="3">
    <source>
        <dbReference type="Proteomes" id="UP001597049"/>
    </source>
</evidence>
<dbReference type="CDD" id="cd06588">
    <property type="entry name" value="PhnB_like"/>
    <property type="match status" value="1"/>
</dbReference>
<feature type="domain" description="PhnB-like" evidence="1">
    <location>
        <begin position="2"/>
        <end position="129"/>
    </location>
</feature>
<dbReference type="PANTHER" id="PTHR33990">
    <property type="entry name" value="PROTEIN YJDN-RELATED"/>
    <property type="match status" value="1"/>
</dbReference>
<protein>
    <submittedName>
        <fullName evidence="2">VOC family protein</fullName>
    </submittedName>
</protein>
<keyword evidence="3" id="KW-1185">Reference proteome</keyword>
<evidence type="ECO:0000313" key="2">
    <source>
        <dbReference type="EMBL" id="MFD0932097.1"/>
    </source>
</evidence>
<reference evidence="3" key="1">
    <citation type="journal article" date="2019" name="Int. J. Syst. Evol. Microbiol.">
        <title>The Global Catalogue of Microorganisms (GCM) 10K type strain sequencing project: providing services to taxonomists for standard genome sequencing and annotation.</title>
        <authorList>
            <consortium name="The Broad Institute Genomics Platform"/>
            <consortium name="The Broad Institute Genome Sequencing Center for Infectious Disease"/>
            <person name="Wu L."/>
            <person name="Ma J."/>
        </authorList>
    </citation>
    <scope>NUCLEOTIDE SEQUENCE [LARGE SCALE GENOMIC DNA]</scope>
    <source>
        <strain evidence="3">CCUG 56752</strain>
    </source>
</reference>
<dbReference type="InterPro" id="IPR028973">
    <property type="entry name" value="PhnB-like"/>
</dbReference>
<dbReference type="SUPFAM" id="SSF54593">
    <property type="entry name" value="Glyoxalase/Bleomycin resistance protein/Dihydroxybiphenyl dioxygenase"/>
    <property type="match status" value="1"/>
</dbReference>
<evidence type="ECO:0000259" key="1">
    <source>
        <dbReference type="Pfam" id="PF06983"/>
    </source>
</evidence>
<dbReference type="Proteomes" id="UP001597049">
    <property type="component" value="Unassembled WGS sequence"/>
</dbReference>
<dbReference type="Pfam" id="PF06983">
    <property type="entry name" value="3-dmu-9_3-mt"/>
    <property type="match status" value="1"/>
</dbReference>
<dbReference type="EMBL" id="JBHTIV010000005">
    <property type="protein sequence ID" value="MFD0932097.1"/>
    <property type="molecule type" value="Genomic_DNA"/>
</dbReference>
<dbReference type="Gene3D" id="3.10.180.10">
    <property type="entry name" value="2,3-Dihydroxybiphenyl 1,2-Dioxygenase, domain 1"/>
    <property type="match status" value="1"/>
</dbReference>
<accession>A0ABW3GUJ7</accession>
<dbReference type="PANTHER" id="PTHR33990:SF1">
    <property type="entry name" value="PROTEIN YJDN"/>
    <property type="match status" value="1"/>
</dbReference>
<sequence>MKIQAYLSFKGQCQDALDFYQSIFGGEIINRQTYDNQKMDIPDHYRDKLQHAELKGSGFHIMGYDAAPDTPITNGTNVQMSIDLENEEKGSELFKALGKGGKVHSEFQKTNWGAYYGRLTDQYGINWMINAK</sequence>
<proteinExistence type="predicted"/>
<dbReference type="InterPro" id="IPR029068">
    <property type="entry name" value="Glyas_Bleomycin-R_OHBP_Dase"/>
</dbReference>
<organism evidence="2 3">
    <name type="scientific">Psychroflexus salinarum</name>
    <dbReference type="NCBI Taxonomy" id="546024"/>
    <lineage>
        <taxon>Bacteria</taxon>
        <taxon>Pseudomonadati</taxon>
        <taxon>Bacteroidota</taxon>
        <taxon>Flavobacteriia</taxon>
        <taxon>Flavobacteriales</taxon>
        <taxon>Flavobacteriaceae</taxon>
        <taxon>Psychroflexus</taxon>
    </lineage>
</organism>
<comment type="caution">
    <text evidence="2">The sequence shown here is derived from an EMBL/GenBank/DDBJ whole genome shotgun (WGS) entry which is preliminary data.</text>
</comment>
<dbReference type="RefSeq" id="WP_379657416.1">
    <property type="nucleotide sequence ID" value="NZ_JBHTIV010000005.1"/>
</dbReference>
<name>A0ABW3GUJ7_9FLAO</name>